<dbReference type="EMBL" id="CP036501">
    <property type="protein sequence ID" value="UZP73516.1"/>
    <property type="molecule type" value="Genomic_DNA"/>
</dbReference>
<dbReference type="SUPFAM" id="SSF51197">
    <property type="entry name" value="Clavaminate synthase-like"/>
    <property type="match status" value="1"/>
</dbReference>
<comment type="cofactor">
    <cofactor evidence="1">
        <name>Fe(2+)</name>
        <dbReference type="ChEBI" id="CHEBI:29033"/>
    </cofactor>
</comment>
<protein>
    <submittedName>
        <fullName evidence="2">Mitomycin antibiotic biosynthesis protein</fullName>
    </submittedName>
</protein>
<evidence type="ECO:0000313" key="2">
    <source>
        <dbReference type="EMBL" id="UZP73516.1"/>
    </source>
</evidence>
<sequence length="296" mass="32335">MATIEHLAAGATTDAIVEIIERDGAVIIDGLMARAQVDQLNTDLAPFLSKEVFGRDEFTGYKTQRIGALIARSEACQAVALDPLMLASARQYLQPFCDDIQLHFTSAVAIAPGESAQILHRDRGIWGGYLPRKVEPLFSTIWAITPFTKANGATQVVPGSQHWDKGRSPEPHEIAYAEMAPGSVLCYTGTVLHGGGANDTTDQVRTGVFMHYALSWLRQEENQYLSCPPHHAAKLSPELRALIGYAKGGYVLGFYSDPDDESARRESVSPENMFSQRAEQFGTIEGADHLIAQSMK</sequence>
<proteinExistence type="predicted"/>
<organism evidence="2 3">
    <name type="scientific">Candidatus Paraluminiphilus aquimaris</name>
    <dbReference type="NCBI Taxonomy" id="2518994"/>
    <lineage>
        <taxon>Bacteria</taxon>
        <taxon>Pseudomonadati</taxon>
        <taxon>Pseudomonadota</taxon>
        <taxon>Gammaproteobacteria</taxon>
        <taxon>Cellvibrionales</taxon>
        <taxon>Halieaceae</taxon>
        <taxon>Candidatus Paraluminiphilus</taxon>
    </lineage>
</organism>
<gene>
    <name evidence="2" type="ORF">E0F26_01660</name>
</gene>
<dbReference type="Gene3D" id="2.60.120.620">
    <property type="entry name" value="q2cbj1_9rhob like domain"/>
    <property type="match status" value="1"/>
</dbReference>
<evidence type="ECO:0000313" key="3">
    <source>
        <dbReference type="Proteomes" id="UP001317963"/>
    </source>
</evidence>
<keyword evidence="3" id="KW-1185">Reference proteome</keyword>
<dbReference type="PANTHER" id="PTHR20883">
    <property type="entry name" value="PHYTANOYL-COA DIOXYGENASE DOMAIN CONTAINING 1"/>
    <property type="match status" value="1"/>
</dbReference>
<reference evidence="2 3" key="1">
    <citation type="submission" date="2019-02" db="EMBL/GenBank/DDBJ databases">
        <title>Halieaceae_genomes.</title>
        <authorList>
            <person name="Li S.-H."/>
        </authorList>
    </citation>
    <scope>NUCLEOTIDE SEQUENCE [LARGE SCALE GENOMIC DNA]</scope>
    <source>
        <strain evidence="2 3">JH123</strain>
    </source>
</reference>
<evidence type="ECO:0000256" key="1">
    <source>
        <dbReference type="ARBA" id="ARBA00001954"/>
    </source>
</evidence>
<accession>A0ABY6Q5H1</accession>
<dbReference type="InterPro" id="IPR008775">
    <property type="entry name" value="Phytyl_CoA_dOase-like"/>
</dbReference>
<dbReference type="Pfam" id="PF05721">
    <property type="entry name" value="PhyH"/>
    <property type="match status" value="1"/>
</dbReference>
<dbReference type="Proteomes" id="UP001317963">
    <property type="component" value="Chromosome"/>
</dbReference>
<name>A0ABY6Q5H1_9GAMM</name>
<dbReference type="PANTHER" id="PTHR20883:SF48">
    <property type="entry name" value="ECTOINE DIOXYGENASE"/>
    <property type="match status" value="1"/>
</dbReference>
<dbReference type="RefSeq" id="WP_279242309.1">
    <property type="nucleotide sequence ID" value="NZ_CP036501.1"/>
</dbReference>